<sequence length="104" mass="11617">MYHLLSPFTIPRTMYVISLLALIFMDSPFSFFTTKTLACLPVSYCNGLSSKEKIPKVTNPTSQLTSDLTSNFSSLQALAFFMPLPATLFQFRTTLFQSITSLSV</sequence>
<dbReference type="EMBL" id="IACM01168567">
    <property type="protein sequence ID" value="LAB42892.1"/>
    <property type="molecule type" value="Transcribed_RNA"/>
</dbReference>
<dbReference type="AlphaFoldDB" id="A0A2D4NB23"/>
<organism evidence="1">
    <name type="scientific">Micrurus spixii</name>
    <name type="common">Amazon coral snake</name>
    <dbReference type="NCBI Taxonomy" id="129469"/>
    <lineage>
        <taxon>Eukaryota</taxon>
        <taxon>Metazoa</taxon>
        <taxon>Chordata</taxon>
        <taxon>Craniata</taxon>
        <taxon>Vertebrata</taxon>
        <taxon>Euteleostomi</taxon>
        <taxon>Lepidosauria</taxon>
        <taxon>Squamata</taxon>
        <taxon>Bifurcata</taxon>
        <taxon>Unidentata</taxon>
        <taxon>Episquamata</taxon>
        <taxon>Toxicofera</taxon>
        <taxon>Serpentes</taxon>
        <taxon>Colubroidea</taxon>
        <taxon>Elapidae</taxon>
        <taxon>Elapinae</taxon>
        <taxon>Micrurus</taxon>
    </lineage>
</organism>
<protein>
    <submittedName>
        <fullName evidence="1">Uncharacterized protein</fullName>
    </submittedName>
</protein>
<proteinExistence type="predicted"/>
<name>A0A2D4NB23_9SAUR</name>
<reference evidence="1" key="2">
    <citation type="submission" date="2017-11" db="EMBL/GenBank/DDBJ databases">
        <title>Coralsnake Venomics: Analyses of Venom Gland Transcriptomes and Proteomes of Six Brazilian Taxa.</title>
        <authorList>
            <person name="Aird S.D."/>
            <person name="Jorge da Silva N."/>
            <person name="Qiu L."/>
            <person name="Villar-Briones A."/>
            <person name="Aparecida-Saddi V."/>
            <person name="Campos-Telles M.P."/>
            <person name="Grau M."/>
            <person name="Mikheyev A.S."/>
        </authorList>
    </citation>
    <scope>NUCLEOTIDE SEQUENCE</scope>
    <source>
        <tissue evidence="1">Venom_gland</tissue>
    </source>
</reference>
<accession>A0A2D4NB23</accession>
<reference evidence="1" key="1">
    <citation type="submission" date="2017-07" db="EMBL/GenBank/DDBJ databases">
        <authorList>
            <person name="Mikheyev A."/>
            <person name="Grau M."/>
        </authorList>
    </citation>
    <scope>NUCLEOTIDE SEQUENCE</scope>
    <source>
        <tissue evidence="1">Venom_gland</tissue>
    </source>
</reference>
<evidence type="ECO:0000313" key="1">
    <source>
        <dbReference type="EMBL" id="LAB42892.1"/>
    </source>
</evidence>